<gene>
    <name evidence="5 7" type="primary">rplT</name>
    <name evidence="7" type="ORF">F4X82_03655</name>
</gene>
<reference evidence="7 8" key="1">
    <citation type="submission" date="2019-09" db="EMBL/GenBank/DDBJ databases">
        <title>Characterisation of the sponge microbiome using genome-centric metagenomics.</title>
        <authorList>
            <person name="Engelberts J.P."/>
            <person name="Robbins S.J."/>
            <person name="De Goeij J.M."/>
            <person name="Aranda M."/>
            <person name="Bell S.C."/>
            <person name="Webster N.S."/>
        </authorList>
    </citation>
    <scope>NUCLEOTIDE SEQUENCE [LARGE SCALE GENOMIC DNA]</scope>
    <source>
        <strain evidence="7">SB0662_bin_43</strain>
    </source>
</reference>
<dbReference type="InterPro" id="IPR035566">
    <property type="entry name" value="Ribosomal_protein_bL20_C"/>
</dbReference>
<dbReference type="GO" id="GO:0006412">
    <property type="term" value="P:translation"/>
    <property type="evidence" value="ECO:0007669"/>
    <property type="project" value="InterPro"/>
</dbReference>
<comment type="caution">
    <text evidence="7">The sequence shown here is derived from an EMBL/GenBank/DDBJ whole genome shotgun (WGS) entry which is preliminary data.</text>
</comment>
<dbReference type="Proteomes" id="UP000449092">
    <property type="component" value="Unassembled WGS sequence"/>
</dbReference>
<evidence type="ECO:0000256" key="6">
    <source>
        <dbReference type="RuleBase" id="RU000560"/>
    </source>
</evidence>
<dbReference type="GO" id="GO:0019843">
    <property type="term" value="F:rRNA binding"/>
    <property type="evidence" value="ECO:0007669"/>
    <property type="project" value="UniProtKB-UniRule"/>
</dbReference>
<comment type="function">
    <text evidence="5 6">Binds directly to 23S ribosomal RNA and is necessary for the in vitro assembly process of the 50S ribosomal subunit. It is not involved in the protein synthesizing functions of that subunit.</text>
</comment>
<dbReference type="Gene3D" id="1.10.1900.20">
    <property type="entry name" value="Ribosomal protein L20"/>
    <property type="match status" value="1"/>
</dbReference>
<evidence type="ECO:0000256" key="1">
    <source>
        <dbReference type="ARBA" id="ARBA00007698"/>
    </source>
</evidence>
<dbReference type="GO" id="GO:0000027">
    <property type="term" value="P:ribosomal large subunit assembly"/>
    <property type="evidence" value="ECO:0007669"/>
    <property type="project" value="UniProtKB-UniRule"/>
</dbReference>
<dbReference type="PRINTS" id="PR00062">
    <property type="entry name" value="RIBOSOMALL20"/>
</dbReference>
<evidence type="ECO:0000256" key="5">
    <source>
        <dbReference type="HAMAP-Rule" id="MF_00382"/>
    </source>
</evidence>
<evidence type="ECO:0000256" key="2">
    <source>
        <dbReference type="ARBA" id="ARBA00022980"/>
    </source>
</evidence>
<dbReference type="SUPFAM" id="SSF74731">
    <property type="entry name" value="Ribosomal protein L20"/>
    <property type="match status" value="1"/>
</dbReference>
<dbReference type="InterPro" id="IPR005813">
    <property type="entry name" value="Ribosomal_bL20"/>
</dbReference>
<organism evidence="7 8">
    <name type="scientific">Candidatus Spechtbacteria bacterium SB0662_bin_43</name>
    <dbReference type="NCBI Taxonomy" id="2604897"/>
    <lineage>
        <taxon>Bacteria</taxon>
        <taxon>Candidatus Spechtiibacteriota</taxon>
    </lineage>
</organism>
<keyword evidence="5 6" id="KW-0699">rRNA-binding</keyword>
<name>A0A845DMK7_9BACT</name>
<dbReference type="FunFam" id="1.10.1900.20:FF:000001">
    <property type="entry name" value="50S ribosomal protein L20"/>
    <property type="match status" value="1"/>
</dbReference>
<dbReference type="EMBL" id="VXOY01000032">
    <property type="protein sequence ID" value="MYE38583.1"/>
    <property type="molecule type" value="Genomic_DNA"/>
</dbReference>
<dbReference type="CDD" id="cd07026">
    <property type="entry name" value="Ribosomal_L20"/>
    <property type="match status" value="1"/>
</dbReference>
<dbReference type="GO" id="GO:0003735">
    <property type="term" value="F:structural constituent of ribosome"/>
    <property type="evidence" value="ECO:0007669"/>
    <property type="project" value="InterPro"/>
</dbReference>
<comment type="similarity">
    <text evidence="1 5 6">Belongs to the bacterial ribosomal protein bL20 family.</text>
</comment>
<dbReference type="NCBIfam" id="TIGR01032">
    <property type="entry name" value="rplT_bact"/>
    <property type="match status" value="1"/>
</dbReference>
<dbReference type="Gene3D" id="6.10.160.10">
    <property type="match status" value="1"/>
</dbReference>
<evidence type="ECO:0000256" key="3">
    <source>
        <dbReference type="ARBA" id="ARBA00023274"/>
    </source>
</evidence>
<evidence type="ECO:0000313" key="7">
    <source>
        <dbReference type="EMBL" id="MYE38583.1"/>
    </source>
</evidence>
<dbReference type="AlphaFoldDB" id="A0A845DMK7"/>
<sequence>MPRVKRGSTRSQKRKKVLIHTKGFKWRRKNVYRIAIDAMRHALMRSYVGRKEKKRTRRALWQTNINAAVRNEGMNYSTFIYKLKQNNIEIDRKILAQIAKEQPQTFKEIVEKVK</sequence>
<keyword evidence="5 6" id="KW-0694">RNA-binding</keyword>
<evidence type="ECO:0000313" key="8">
    <source>
        <dbReference type="Proteomes" id="UP000449092"/>
    </source>
</evidence>
<keyword evidence="3 5" id="KW-0687">Ribonucleoprotein</keyword>
<evidence type="ECO:0000256" key="4">
    <source>
        <dbReference type="ARBA" id="ARBA00035172"/>
    </source>
</evidence>
<keyword evidence="2 5" id="KW-0689">Ribosomal protein</keyword>
<dbReference type="HAMAP" id="MF_00382">
    <property type="entry name" value="Ribosomal_bL20"/>
    <property type="match status" value="1"/>
</dbReference>
<dbReference type="GO" id="GO:1990904">
    <property type="term" value="C:ribonucleoprotein complex"/>
    <property type="evidence" value="ECO:0007669"/>
    <property type="project" value="UniProtKB-KW"/>
</dbReference>
<protein>
    <recommendedName>
        <fullName evidence="4 5">Large ribosomal subunit protein bL20</fullName>
    </recommendedName>
</protein>
<dbReference type="Pfam" id="PF00453">
    <property type="entry name" value="Ribosomal_L20"/>
    <property type="match status" value="1"/>
</dbReference>
<accession>A0A845DMK7</accession>
<dbReference type="PANTHER" id="PTHR10986">
    <property type="entry name" value="39S RIBOSOMAL PROTEIN L20"/>
    <property type="match status" value="1"/>
</dbReference>
<dbReference type="GO" id="GO:0005840">
    <property type="term" value="C:ribosome"/>
    <property type="evidence" value="ECO:0007669"/>
    <property type="project" value="UniProtKB-KW"/>
</dbReference>
<proteinExistence type="inferred from homology"/>